<dbReference type="EC" id="2.7.13.3" evidence="2"/>
<dbReference type="SUPFAM" id="SSF55874">
    <property type="entry name" value="ATPase domain of HSP90 chaperone/DNA topoisomerase II/histidine kinase"/>
    <property type="match status" value="1"/>
</dbReference>
<feature type="region of interest" description="Disordered" evidence="7">
    <location>
        <begin position="292"/>
        <end position="480"/>
    </location>
</feature>
<evidence type="ECO:0000313" key="10">
    <source>
        <dbReference type="EMBL" id="KAL1587903.1"/>
    </source>
</evidence>
<feature type="compositionally biased region" description="Polar residues" evidence="7">
    <location>
        <begin position="401"/>
        <end position="421"/>
    </location>
</feature>
<feature type="region of interest" description="Disordered" evidence="7">
    <location>
        <begin position="606"/>
        <end position="637"/>
    </location>
</feature>
<evidence type="ECO:0000256" key="6">
    <source>
        <dbReference type="PROSITE-ProRule" id="PRU00169"/>
    </source>
</evidence>
<feature type="compositionally biased region" description="Polar residues" evidence="7">
    <location>
        <begin position="1"/>
        <end position="10"/>
    </location>
</feature>
<dbReference type="InterPro" id="IPR003594">
    <property type="entry name" value="HATPase_dom"/>
</dbReference>
<feature type="compositionally biased region" description="Basic and acidic residues" evidence="7">
    <location>
        <begin position="359"/>
        <end position="371"/>
    </location>
</feature>
<dbReference type="PROSITE" id="PS50110">
    <property type="entry name" value="RESPONSE_REGULATORY"/>
    <property type="match status" value="1"/>
</dbReference>
<sequence length="1385" mass="151666">MNTPEANVKQQSRRQRLRRGTSDLKSLPVGTESVRERDALRHLHAWIDIHQPAAIHYNPFATGSSGKRGSEPCTDAALAAFAQLCALRLNARRVLATLLSTSVEYVLSEASRTTSLQYDTFEDPKDFLWIGTCSFPKDYGFNGPNLNTWRKARRFRDIPPDVDQHYYTEGQSPHWCIVNDVRSNPEYNQVIMAKHAPWLRFYCSIPMRSLNGSVIGTVSVLDDKPRYGISAGEMLLLEDSADNIAEHLEASIVRSQRQRSERLIQALGIFNNGKGTLRDWWLARDDERIERGGRHEKSNADAKDQRDRADAEFGVQDAYMSDSTVSSRRMMHRQTSGDPTSDGEVNSIRGFRQSSINGDDVHGVSDADQKAGSDNATSTQPSAQKRPPMFSADTTAKLERSSGTTRENARTQSQGAEQGVSSMDFDPGPKESDAKPAPKFVGESRPNPPRTMSAARLAQKQSSAAAEQKSASENAAPSQDVYARASNLMREALGAEGVVCVNGTAVSARIKSDKNLAGDSTSGATKAKSDSSGEDAATTTSDTDSDASSRAARLCKVQGFSTRNRSSLTGTRPERQRFGLTEQELHKLVKTFPRGKIFNFEESGNLYSSSGDESTSGSNEDGTRTNKSSSDRVKSKQSRAMLRLGKVMVGARSIAFYPIWDEQSESWPSCLFVWTTTPLRHFDSAEDLTYLAAFAHSLSAEIKRVETVASDTAKATFISSVSHELRSPLHGVMAGIEMILDSELTPFQKEMALNAAVAGRTLLDTINHILDFSKISNLTKTQRKEQADADSERNRRPGSQQSNGPQERLSVDLARLTEEVVETVVSGHRYHELSRRGSLPRDVEKRQTVEPTNDSKSLCVTLDIGKCDSWNIDMAPGVWTRIITNVLGNALKYTESGTVSVILSAREAAAEQDRHNGVVTLEVRDTGIGISQDFLAKHIYTPFKQADSHSAGTGLGLSIVKRIARDLRADLNVESELGEGTAVSLTFATVFEHTAKALEDLDELSKAAAPNPDCGFHLINLPADMEHQHSALANTVGKNASRIASAWLGFALSSGLSLPPEAKDCVCAIYEMDLVHLRVHETDLMSELLSEIATRRFRLIVFGYSAGAISTRSLEGFPVKPIFVQQPLGPRKMLRAIQSAADLSTPVTLRDHALYNRAGPQTPLANLREEGREAESGTDYFPAQSDRQDQQATPQRSKSSPTLPIRQTSDKPGNTNGSEQQTSPASPAVMTPSVLAEQGQAGHDGQSEADSTVLLVEDNDVNMKLLQALMRKLHVPFQCASNGLEAFTIYSAHPRDFFLVLMDVDMPVMDGKQATAKIRELERKQQLPRTCVVALTGVTSQSARQECMDCGMDRFYTKPIRMKGLSALVTETRPALPDGKGEEGG</sequence>
<evidence type="ECO:0000256" key="1">
    <source>
        <dbReference type="ARBA" id="ARBA00000085"/>
    </source>
</evidence>
<dbReference type="PROSITE" id="PS50109">
    <property type="entry name" value="HIS_KIN"/>
    <property type="match status" value="1"/>
</dbReference>
<dbReference type="InterPro" id="IPR001789">
    <property type="entry name" value="Sig_transdc_resp-reg_receiver"/>
</dbReference>
<dbReference type="Gene3D" id="3.40.50.2300">
    <property type="match status" value="1"/>
</dbReference>
<gene>
    <name evidence="10" type="ORF">WHR41_03383</name>
</gene>
<dbReference type="PRINTS" id="PR00344">
    <property type="entry name" value="BCTRLSENSOR"/>
</dbReference>
<dbReference type="CDD" id="cd00082">
    <property type="entry name" value="HisKA"/>
    <property type="match status" value="1"/>
</dbReference>
<dbReference type="PANTHER" id="PTHR43047:SF72">
    <property type="entry name" value="OSMOSENSING HISTIDINE PROTEIN KINASE SLN1"/>
    <property type="match status" value="1"/>
</dbReference>
<dbReference type="InterPro" id="IPR004358">
    <property type="entry name" value="Sig_transdc_His_kin-like_C"/>
</dbReference>
<comment type="caution">
    <text evidence="10">The sequence shown here is derived from an EMBL/GenBank/DDBJ whole genome shotgun (WGS) entry which is preliminary data.</text>
</comment>
<accession>A0AB34KS29</accession>
<feature type="compositionally biased region" description="Polar residues" evidence="7">
    <location>
        <begin position="372"/>
        <end position="383"/>
    </location>
</feature>
<dbReference type="SUPFAM" id="SSF52172">
    <property type="entry name" value="CheY-like"/>
    <property type="match status" value="1"/>
</dbReference>
<dbReference type="Pfam" id="PF00072">
    <property type="entry name" value="Response_reg"/>
    <property type="match status" value="1"/>
</dbReference>
<dbReference type="Gene3D" id="1.10.287.130">
    <property type="match status" value="1"/>
</dbReference>
<dbReference type="CDD" id="cd17546">
    <property type="entry name" value="REC_hyHK_CKI1_RcsC-like"/>
    <property type="match status" value="1"/>
</dbReference>
<dbReference type="InterPro" id="IPR036890">
    <property type="entry name" value="HATPase_C_sf"/>
</dbReference>
<feature type="region of interest" description="Disordered" evidence="7">
    <location>
        <begin position="781"/>
        <end position="809"/>
    </location>
</feature>
<feature type="compositionally biased region" description="Basic and acidic residues" evidence="7">
    <location>
        <begin position="427"/>
        <end position="436"/>
    </location>
</feature>
<reference evidence="10 11" key="1">
    <citation type="journal article" date="2020" name="Microbiol. Resour. Announc.">
        <title>Draft Genome Sequence of a Cladosporium Species Isolated from the Mesophotic Ascidian Didemnum maculosum.</title>
        <authorList>
            <person name="Gioti A."/>
            <person name="Siaperas R."/>
            <person name="Nikolaivits E."/>
            <person name="Le Goff G."/>
            <person name="Ouazzani J."/>
            <person name="Kotoulas G."/>
            <person name="Topakas E."/>
        </authorList>
    </citation>
    <scope>NUCLEOTIDE SEQUENCE [LARGE SCALE GENOMIC DNA]</scope>
    <source>
        <strain evidence="10 11">TM138-S3</strain>
    </source>
</reference>
<dbReference type="Proteomes" id="UP000803884">
    <property type="component" value="Unassembled WGS sequence"/>
</dbReference>
<evidence type="ECO:0000259" key="9">
    <source>
        <dbReference type="PROSITE" id="PS50110"/>
    </source>
</evidence>
<feature type="compositionally biased region" description="Basic and acidic residues" evidence="7">
    <location>
        <begin position="292"/>
        <end position="311"/>
    </location>
</feature>
<feature type="compositionally biased region" description="Polar residues" evidence="7">
    <location>
        <begin position="1190"/>
        <end position="1225"/>
    </location>
</feature>
<comment type="catalytic activity">
    <reaction evidence="1">
        <text>ATP + protein L-histidine = ADP + protein N-phospho-L-histidine.</text>
        <dbReference type="EC" id="2.7.13.3"/>
    </reaction>
</comment>
<keyword evidence="5" id="KW-0418">Kinase</keyword>
<dbReference type="Pfam" id="PF00512">
    <property type="entry name" value="HisKA"/>
    <property type="match status" value="1"/>
</dbReference>
<feature type="compositionally biased region" description="Low complexity" evidence="7">
    <location>
        <begin position="534"/>
        <end position="550"/>
    </location>
</feature>
<dbReference type="GO" id="GO:0009927">
    <property type="term" value="F:histidine phosphotransfer kinase activity"/>
    <property type="evidence" value="ECO:0007669"/>
    <property type="project" value="TreeGrafter"/>
</dbReference>
<keyword evidence="4" id="KW-0808">Transferase</keyword>
<feature type="modified residue" description="4-aspartylphosphate" evidence="6">
    <location>
        <position position="1303"/>
    </location>
</feature>
<evidence type="ECO:0000256" key="3">
    <source>
        <dbReference type="ARBA" id="ARBA00022553"/>
    </source>
</evidence>
<proteinExistence type="predicted"/>
<feature type="region of interest" description="Disordered" evidence="7">
    <location>
        <begin position="1156"/>
        <end position="1228"/>
    </location>
</feature>
<dbReference type="Pfam" id="PF02518">
    <property type="entry name" value="HATPase_c"/>
    <property type="match status" value="1"/>
</dbReference>
<dbReference type="Gene3D" id="3.30.565.10">
    <property type="entry name" value="Histidine kinase-like ATPase, C-terminal domain"/>
    <property type="match status" value="1"/>
</dbReference>
<dbReference type="SMART" id="SM00388">
    <property type="entry name" value="HisKA"/>
    <property type="match status" value="1"/>
</dbReference>
<keyword evidence="3 6" id="KW-0597">Phosphoprotein</keyword>
<feature type="domain" description="Response regulatory" evidence="9">
    <location>
        <begin position="1252"/>
        <end position="1373"/>
    </location>
</feature>
<feature type="compositionally biased region" description="Basic and acidic residues" evidence="7">
    <location>
        <begin position="621"/>
        <end position="634"/>
    </location>
</feature>
<evidence type="ECO:0000313" key="11">
    <source>
        <dbReference type="Proteomes" id="UP000803884"/>
    </source>
</evidence>
<evidence type="ECO:0000256" key="2">
    <source>
        <dbReference type="ARBA" id="ARBA00012438"/>
    </source>
</evidence>
<feature type="compositionally biased region" description="Polar residues" evidence="7">
    <location>
        <begin position="321"/>
        <end position="339"/>
    </location>
</feature>
<feature type="compositionally biased region" description="Low complexity" evidence="7">
    <location>
        <begin position="458"/>
        <end position="476"/>
    </location>
</feature>
<dbReference type="InterPro" id="IPR003661">
    <property type="entry name" value="HisK_dim/P_dom"/>
</dbReference>
<dbReference type="GO" id="GO:0000155">
    <property type="term" value="F:phosphorelay sensor kinase activity"/>
    <property type="evidence" value="ECO:0007669"/>
    <property type="project" value="InterPro"/>
</dbReference>
<evidence type="ECO:0000256" key="4">
    <source>
        <dbReference type="ARBA" id="ARBA00022679"/>
    </source>
</evidence>
<dbReference type="InterPro" id="IPR036097">
    <property type="entry name" value="HisK_dim/P_sf"/>
</dbReference>
<dbReference type="SMART" id="SM00448">
    <property type="entry name" value="REC"/>
    <property type="match status" value="1"/>
</dbReference>
<feature type="region of interest" description="Disordered" evidence="7">
    <location>
        <begin position="1"/>
        <end position="31"/>
    </location>
</feature>
<dbReference type="InterPro" id="IPR011006">
    <property type="entry name" value="CheY-like_superfamily"/>
</dbReference>
<protein>
    <recommendedName>
        <fullName evidence="2">histidine kinase</fullName>
        <ecNumber evidence="2">2.7.13.3</ecNumber>
    </recommendedName>
</protein>
<evidence type="ECO:0000259" key="8">
    <source>
        <dbReference type="PROSITE" id="PS50109"/>
    </source>
</evidence>
<dbReference type="SUPFAM" id="SSF47384">
    <property type="entry name" value="Homodimeric domain of signal transducing histidine kinase"/>
    <property type="match status" value="1"/>
</dbReference>
<feature type="compositionally biased region" description="Basic and acidic residues" evidence="7">
    <location>
        <begin position="782"/>
        <end position="795"/>
    </location>
</feature>
<evidence type="ECO:0000256" key="5">
    <source>
        <dbReference type="ARBA" id="ARBA00022777"/>
    </source>
</evidence>
<dbReference type="PANTHER" id="PTHR43047">
    <property type="entry name" value="TWO-COMPONENT HISTIDINE PROTEIN KINASE"/>
    <property type="match status" value="1"/>
</dbReference>
<feature type="compositionally biased region" description="Low complexity" evidence="7">
    <location>
        <begin position="608"/>
        <end position="620"/>
    </location>
</feature>
<evidence type="ECO:0000256" key="7">
    <source>
        <dbReference type="SAM" id="MobiDB-lite"/>
    </source>
</evidence>
<dbReference type="InterPro" id="IPR005467">
    <property type="entry name" value="His_kinase_dom"/>
</dbReference>
<dbReference type="EMBL" id="JAAQHG020000008">
    <property type="protein sequence ID" value="KAL1587903.1"/>
    <property type="molecule type" value="Genomic_DNA"/>
</dbReference>
<dbReference type="SMART" id="SM00387">
    <property type="entry name" value="HATPase_c"/>
    <property type="match status" value="1"/>
</dbReference>
<feature type="region of interest" description="Disordered" evidence="7">
    <location>
        <begin position="515"/>
        <end position="550"/>
    </location>
</feature>
<dbReference type="GO" id="GO:0005886">
    <property type="term" value="C:plasma membrane"/>
    <property type="evidence" value="ECO:0007669"/>
    <property type="project" value="TreeGrafter"/>
</dbReference>
<keyword evidence="11" id="KW-1185">Reference proteome</keyword>
<dbReference type="SUPFAM" id="SSF55781">
    <property type="entry name" value="GAF domain-like"/>
    <property type="match status" value="1"/>
</dbReference>
<organism evidence="10 11">
    <name type="scientific">Cladosporium halotolerans</name>
    <dbReference type="NCBI Taxonomy" id="1052096"/>
    <lineage>
        <taxon>Eukaryota</taxon>
        <taxon>Fungi</taxon>
        <taxon>Dikarya</taxon>
        <taxon>Ascomycota</taxon>
        <taxon>Pezizomycotina</taxon>
        <taxon>Dothideomycetes</taxon>
        <taxon>Dothideomycetidae</taxon>
        <taxon>Cladosporiales</taxon>
        <taxon>Cladosporiaceae</taxon>
        <taxon>Cladosporium</taxon>
    </lineage>
</organism>
<dbReference type="RefSeq" id="XP_069231008.1">
    <property type="nucleotide sequence ID" value="XM_069371989.1"/>
</dbReference>
<dbReference type="GeneID" id="96004827"/>
<feature type="domain" description="Histidine kinase" evidence="8">
    <location>
        <begin position="720"/>
        <end position="991"/>
    </location>
</feature>
<name>A0AB34KS29_9PEZI</name>